<dbReference type="Gene3D" id="3.20.20.80">
    <property type="entry name" value="Glycosidases"/>
    <property type="match status" value="1"/>
</dbReference>
<evidence type="ECO:0000313" key="1">
    <source>
        <dbReference type="EMBL" id="MDJ1486306.1"/>
    </source>
</evidence>
<protein>
    <recommendedName>
        <fullName evidence="3">Glycoside hydrolase family 5 domain-containing protein</fullName>
    </recommendedName>
</protein>
<name>A0AAE3QWI1_9BACT</name>
<gene>
    <name evidence="1" type="ORF">QNI16_37850</name>
</gene>
<dbReference type="EMBL" id="JASJOS010000034">
    <property type="protein sequence ID" value="MDJ1486306.1"/>
    <property type="molecule type" value="Genomic_DNA"/>
</dbReference>
<dbReference type="AlphaFoldDB" id="A0AAE3QWI1"/>
<dbReference type="Proteomes" id="UP001241110">
    <property type="component" value="Unassembled WGS sequence"/>
</dbReference>
<dbReference type="InterPro" id="IPR017853">
    <property type="entry name" value="GH"/>
</dbReference>
<accession>A0AAE3QWI1</accession>
<dbReference type="SUPFAM" id="SSF51445">
    <property type="entry name" value="(Trans)glycosidases"/>
    <property type="match status" value="1"/>
</dbReference>
<proteinExistence type="predicted"/>
<evidence type="ECO:0000313" key="2">
    <source>
        <dbReference type="Proteomes" id="UP001241110"/>
    </source>
</evidence>
<evidence type="ECO:0008006" key="3">
    <source>
        <dbReference type="Google" id="ProtNLM"/>
    </source>
</evidence>
<comment type="caution">
    <text evidence="1">The sequence shown here is derived from an EMBL/GenBank/DDBJ whole genome shotgun (WGS) entry which is preliminary data.</text>
</comment>
<sequence>MARIVSFWIKIICVLGVMSIGKYYPLNAQAKSLLQLHPQNSHYFLYQNKPMVLVGSGEHYGSVINLDFDYKKYLHTIANEGLNVTRVFMGAYVEKLGDFGITRNNIAPREGRLLLPWARSKTPGYVLGGYKFDLTTWDQDYFARLKNFMTEAARLGIMVEINLFSSYYEDGWKYSAFNRLNNVNHTDTITSKQVNTLANGNILGYQEKYVRKLVQELLPFGNFYFEIQNEPWWDQSEATFVWNEYGAPKDWFTQVQIVSQKSREWQKKVAQWIREEEQKLSAKPHLISQNISNFYYPVADTDPNVSIFNFHYALPKAVTDNYYLNKVVGFNETGFAGREDKTYRRQAWRFLMAGGGLFNHLDYSFSVGNETGKDTSYKAPGGGSAILRKQLSVLKHFFDRIGFINLSPDASVVQTAPGAVMYALSDRKSQWVIYWESMTPCMYDLIIKLPKGVYQAEWFDVTTGKSIQKISIGSGKLSVPGNGEDRVVVIRKSSTGK</sequence>
<dbReference type="RefSeq" id="WP_313989793.1">
    <property type="nucleotide sequence ID" value="NZ_JASJOS010000034.1"/>
</dbReference>
<organism evidence="1 2">
    <name type="scientific">Xanthocytophaga flava</name>
    <dbReference type="NCBI Taxonomy" id="3048013"/>
    <lineage>
        <taxon>Bacteria</taxon>
        <taxon>Pseudomonadati</taxon>
        <taxon>Bacteroidota</taxon>
        <taxon>Cytophagia</taxon>
        <taxon>Cytophagales</taxon>
        <taxon>Rhodocytophagaceae</taxon>
        <taxon>Xanthocytophaga</taxon>
    </lineage>
</organism>
<reference evidence="1" key="1">
    <citation type="submission" date="2023-05" db="EMBL/GenBank/DDBJ databases">
        <authorList>
            <person name="Zhang X."/>
        </authorList>
    </citation>
    <scope>NUCLEOTIDE SEQUENCE</scope>
    <source>
        <strain evidence="1">YF14B1</strain>
    </source>
</reference>